<evidence type="ECO:0000313" key="2">
    <source>
        <dbReference type="Proteomes" id="UP000287651"/>
    </source>
</evidence>
<comment type="caution">
    <text evidence="1">The sequence shown here is derived from an EMBL/GenBank/DDBJ whole genome shotgun (WGS) entry which is preliminary data.</text>
</comment>
<dbReference type="AlphaFoldDB" id="A0A426X7W0"/>
<dbReference type="Proteomes" id="UP000287651">
    <property type="component" value="Unassembled WGS sequence"/>
</dbReference>
<proteinExistence type="predicted"/>
<protein>
    <submittedName>
        <fullName evidence="1">Uncharacterized protein</fullName>
    </submittedName>
</protein>
<evidence type="ECO:0000313" key="1">
    <source>
        <dbReference type="EMBL" id="RRT35565.1"/>
    </source>
</evidence>
<gene>
    <name evidence="1" type="ORF">B296_00050054</name>
</gene>
<reference evidence="1 2" key="1">
    <citation type="journal article" date="2014" name="Agronomy (Basel)">
        <title>A Draft Genome Sequence for Ensete ventricosum, the Drought-Tolerant Tree Against Hunger.</title>
        <authorList>
            <person name="Harrison J."/>
            <person name="Moore K.A."/>
            <person name="Paszkiewicz K."/>
            <person name="Jones T."/>
            <person name="Grant M."/>
            <person name="Ambacheew D."/>
            <person name="Muzemil S."/>
            <person name="Studholme D.J."/>
        </authorList>
    </citation>
    <scope>NUCLEOTIDE SEQUENCE [LARGE SCALE GENOMIC DNA]</scope>
</reference>
<name>A0A426X7W0_ENSVE</name>
<accession>A0A426X7W0</accession>
<organism evidence="1 2">
    <name type="scientific">Ensete ventricosum</name>
    <name type="common">Abyssinian banana</name>
    <name type="synonym">Musa ensete</name>
    <dbReference type="NCBI Taxonomy" id="4639"/>
    <lineage>
        <taxon>Eukaryota</taxon>
        <taxon>Viridiplantae</taxon>
        <taxon>Streptophyta</taxon>
        <taxon>Embryophyta</taxon>
        <taxon>Tracheophyta</taxon>
        <taxon>Spermatophyta</taxon>
        <taxon>Magnoliopsida</taxon>
        <taxon>Liliopsida</taxon>
        <taxon>Zingiberales</taxon>
        <taxon>Musaceae</taxon>
        <taxon>Ensete</taxon>
    </lineage>
</organism>
<dbReference type="EMBL" id="AMZH03024853">
    <property type="protein sequence ID" value="RRT35565.1"/>
    <property type="molecule type" value="Genomic_DNA"/>
</dbReference>
<sequence>MSACWRVGLRTTDEEMVAAGNGYCRGGLGCGYVAVTRAASGGDGLCGCAEEEHRVMAAVAKDGWQRRLVIGVGCGCDEKGRWLATTAGKRLGIAGGRRNDSVGSSSW</sequence>